<dbReference type="InterPro" id="IPR007553">
    <property type="entry name" value="2-thiour_desulf"/>
</dbReference>
<dbReference type="PANTHER" id="PTHR30087">
    <property type="entry name" value="INNER MEMBRANE PROTEIN"/>
    <property type="match status" value="1"/>
</dbReference>
<gene>
    <name evidence="1" type="ORF">LX24_02692</name>
</gene>
<sequence>MIIISACLAGEKCRYCGDGFDYPALRKLVEDGKAVPVCPEVLGGLPVPRDPNEIVGGDGFDVLDGRARVLTDKGADKTAAFLQGAAEVLAVARKTGARMAILKERSPSCGSTVIYDGTFSGRRVPGCGCTAALLIREGVRVCSEENYQGKDKSRAKQPGSQNI</sequence>
<keyword evidence="2" id="KW-1185">Reference proteome</keyword>
<accession>A0A5S4ZNB8</accession>
<protein>
    <submittedName>
        <fullName evidence="1">Uncharacterized protein YbbK (DUF523 family)</fullName>
    </submittedName>
</protein>
<evidence type="ECO:0000313" key="2">
    <source>
        <dbReference type="Proteomes" id="UP000323166"/>
    </source>
</evidence>
<dbReference type="PANTHER" id="PTHR30087:SF1">
    <property type="entry name" value="HYPOTHETICAL CYTOSOLIC PROTEIN"/>
    <property type="match status" value="1"/>
</dbReference>
<name>A0A5S4ZNB8_9FIRM</name>
<evidence type="ECO:0000313" key="1">
    <source>
        <dbReference type="EMBL" id="TYO93362.1"/>
    </source>
</evidence>
<dbReference type="EMBL" id="VNHM01000019">
    <property type="protein sequence ID" value="TYO93362.1"/>
    <property type="molecule type" value="Genomic_DNA"/>
</dbReference>
<dbReference type="Proteomes" id="UP000323166">
    <property type="component" value="Unassembled WGS sequence"/>
</dbReference>
<reference evidence="1 2" key="1">
    <citation type="submission" date="2019-07" db="EMBL/GenBank/DDBJ databases">
        <title>Genomic Encyclopedia of Type Strains, Phase I: the one thousand microbial genomes (KMG-I) project.</title>
        <authorList>
            <person name="Kyrpides N."/>
        </authorList>
    </citation>
    <scope>NUCLEOTIDE SEQUENCE [LARGE SCALE GENOMIC DNA]</scope>
    <source>
        <strain evidence="1 2">DSM 6562</strain>
    </source>
</reference>
<dbReference type="AlphaFoldDB" id="A0A5S4ZNB8"/>
<comment type="caution">
    <text evidence="1">The sequence shown here is derived from an EMBL/GenBank/DDBJ whole genome shotgun (WGS) entry which is preliminary data.</text>
</comment>
<organism evidence="1 2">
    <name type="scientific">Desulfallas thermosapovorans DSM 6562</name>
    <dbReference type="NCBI Taxonomy" id="1121431"/>
    <lineage>
        <taxon>Bacteria</taxon>
        <taxon>Bacillati</taxon>
        <taxon>Bacillota</taxon>
        <taxon>Clostridia</taxon>
        <taxon>Eubacteriales</taxon>
        <taxon>Desulfallaceae</taxon>
        <taxon>Desulfallas</taxon>
    </lineage>
</organism>
<dbReference type="Pfam" id="PF04463">
    <property type="entry name" value="2-thiour_desulf"/>
    <property type="match status" value="1"/>
</dbReference>
<proteinExistence type="predicted"/>
<dbReference type="RefSeq" id="WP_166512629.1">
    <property type="nucleotide sequence ID" value="NZ_VNHM01000019.1"/>
</dbReference>